<proteinExistence type="predicted"/>
<evidence type="ECO:0000313" key="2">
    <source>
        <dbReference type="Proteomes" id="UP001054945"/>
    </source>
</evidence>
<evidence type="ECO:0000313" key="1">
    <source>
        <dbReference type="EMBL" id="GIX69862.1"/>
    </source>
</evidence>
<protein>
    <submittedName>
        <fullName evidence="1">Uncharacterized protein</fullName>
    </submittedName>
</protein>
<reference evidence="1 2" key="1">
    <citation type="submission" date="2021-06" db="EMBL/GenBank/DDBJ databases">
        <title>Caerostris extrusa draft genome.</title>
        <authorList>
            <person name="Kono N."/>
            <person name="Arakawa K."/>
        </authorList>
    </citation>
    <scope>NUCLEOTIDE SEQUENCE [LARGE SCALE GENOMIC DNA]</scope>
</reference>
<accession>A0AAV4MBL3</accession>
<keyword evidence="2" id="KW-1185">Reference proteome</keyword>
<dbReference type="EMBL" id="BPLR01002091">
    <property type="protein sequence ID" value="GIX69862.1"/>
    <property type="molecule type" value="Genomic_DNA"/>
</dbReference>
<dbReference type="Proteomes" id="UP001054945">
    <property type="component" value="Unassembled WGS sequence"/>
</dbReference>
<name>A0AAV4MBL3_CAEEX</name>
<sequence>MKPRAAENRDFSFNSFLKTSWLQTNEWEEDASDFSAPVVDWGVLRPPWAVVCFRPGEAFSTPPVHPLQHLVSVMNSSHSVLNGTNAFLNRRRLRGCAVCVARQLPLKTRESSAIPVGCRRCPCSERFQRIRIEQGVGRVE</sequence>
<organism evidence="1 2">
    <name type="scientific">Caerostris extrusa</name>
    <name type="common">Bark spider</name>
    <name type="synonym">Caerostris bankana</name>
    <dbReference type="NCBI Taxonomy" id="172846"/>
    <lineage>
        <taxon>Eukaryota</taxon>
        <taxon>Metazoa</taxon>
        <taxon>Ecdysozoa</taxon>
        <taxon>Arthropoda</taxon>
        <taxon>Chelicerata</taxon>
        <taxon>Arachnida</taxon>
        <taxon>Araneae</taxon>
        <taxon>Araneomorphae</taxon>
        <taxon>Entelegynae</taxon>
        <taxon>Araneoidea</taxon>
        <taxon>Araneidae</taxon>
        <taxon>Caerostris</taxon>
    </lineage>
</organism>
<dbReference type="AlphaFoldDB" id="A0AAV4MBL3"/>
<comment type="caution">
    <text evidence="1">The sequence shown here is derived from an EMBL/GenBank/DDBJ whole genome shotgun (WGS) entry which is preliminary data.</text>
</comment>
<gene>
    <name evidence="1" type="ORF">CEXT_15611</name>
</gene>